<dbReference type="InParanoid" id="G3IJL6"/>
<evidence type="ECO:0000313" key="1">
    <source>
        <dbReference type="EMBL" id="EGW14046.1"/>
    </source>
</evidence>
<dbReference type="AlphaFoldDB" id="G3IJL6"/>
<dbReference type="EMBL" id="JH003329">
    <property type="protein sequence ID" value="EGW14046.1"/>
    <property type="molecule type" value="Genomic_DNA"/>
</dbReference>
<dbReference type="Proteomes" id="UP000001075">
    <property type="component" value="Unassembled WGS sequence"/>
</dbReference>
<sequence>MAYWSRPALGMFMIISFPRSSCFGKGTAIGSSGAALRRLRCVYRSHCEPPQGEESQIQTRFHSCENYPCPYNQAMNSMASSSTQPVRTFSLRLSCV</sequence>
<organism evidence="1 2">
    <name type="scientific">Cricetulus griseus</name>
    <name type="common">Chinese hamster</name>
    <name type="synonym">Cricetulus barabensis griseus</name>
    <dbReference type="NCBI Taxonomy" id="10029"/>
    <lineage>
        <taxon>Eukaryota</taxon>
        <taxon>Metazoa</taxon>
        <taxon>Chordata</taxon>
        <taxon>Craniata</taxon>
        <taxon>Vertebrata</taxon>
        <taxon>Euteleostomi</taxon>
        <taxon>Mammalia</taxon>
        <taxon>Eutheria</taxon>
        <taxon>Euarchontoglires</taxon>
        <taxon>Glires</taxon>
        <taxon>Rodentia</taxon>
        <taxon>Myomorpha</taxon>
        <taxon>Muroidea</taxon>
        <taxon>Cricetidae</taxon>
        <taxon>Cricetinae</taxon>
        <taxon>Cricetulus</taxon>
    </lineage>
</organism>
<proteinExistence type="predicted"/>
<evidence type="ECO:0000313" key="2">
    <source>
        <dbReference type="Proteomes" id="UP000001075"/>
    </source>
</evidence>
<accession>G3IJL6</accession>
<reference evidence="2" key="1">
    <citation type="journal article" date="2011" name="Nat. Biotechnol.">
        <title>The genomic sequence of the Chinese hamster ovary (CHO)-K1 cell line.</title>
        <authorList>
            <person name="Xu X."/>
            <person name="Nagarajan H."/>
            <person name="Lewis N.E."/>
            <person name="Pan S."/>
            <person name="Cai Z."/>
            <person name="Liu X."/>
            <person name="Chen W."/>
            <person name="Xie M."/>
            <person name="Wang W."/>
            <person name="Hammond S."/>
            <person name="Andersen M.R."/>
            <person name="Neff N."/>
            <person name="Passarelli B."/>
            <person name="Koh W."/>
            <person name="Fan H.C."/>
            <person name="Wang J."/>
            <person name="Gui Y."/>
            <person name="Lee K.H."/>
            <person name="Betenbaugh M.J."/>
            <person name="Quake S.R."/>
            <person name="Famili I."/>
            <person name="Palsson B.O."/>
            <person name="Wang J."/>
        </authorList>
    </citation>
    <scope>NUCLEOTIDE SEQUENCE [LARGE SCALE GENOMIC DNA]</scope>
    <source>
        <strain evidence="2">CHO K1 cell line</strain>
    </source>
</reference>
<name>G3IJL6_CRIGR</name>
<gene>
    <name evidence="1" type="ORF">I79_024052</name>
</gene>
<protein>
    <submittedName>
        <fullName evidence="1">Uncharacterized protein</fullName>
    </submittedName>
</protein>